<dbReference type="Proteomes" id="UP000253303">
    <property type="component" value="Unassembled WGS sequence"/>
</dbReference>
<feature type="domain" description="YncI copper-binding" evidence="3">
    <location>
        <begin position="36"/>
        <end position="181"/>
    </location>
</feature>
<dbReference type="CDD" id="cd08545">
    <property type="entry name" value="YcnI_like"/>
    <property type="match status" value="1"/>
</dbReference>
<dbReference type="EMBL" id="QMEY01000006">
    <property type="protein sequence ID" value="RBQ18860.1"/>
    <property type="molecule type" value="Genomic_DNA"/>
</dbReference>
<feature type="signal peptide" evidence="2">
    <location>
        <begin position="1"/>
        <end position="35"/>
    </location>
</feature>
<sequence length="246" mass="25433">MSPKPHRRLAVLRRAAALAAATTALTVGLAVPALAHVTVNPGSAEQGGFTKVAFRVPNERDDAATTKVEVHLPINHPLPFVSVRPVGGWKVDVHESKLAKPVTTEHGEITEAVTKITWSGGKIEAGQFQEFEVSMGFMPKDTDRLIFPATQTYSSGEVVEWDDEPKADGSEPERPAPVLKLVPAAAEGAPAASPAAAATPSMAAVAVRGAGTGGSDNTARILAGVGIAAGVIGTVIGLFGLRRSRA</sequence>
<dbReference type="InterPro" id="IPR012533">
    <property type="entry name" value="YcnI-copper_dom"/>
</dbReference>
<keyword evidence="1" id="KW-0812">Transmembrane</keyword>
<accession>A0A366LZ53</accession>
<evidence type="ECO:0000259" key="3">
    <source>
        <dbReference type="Pfam" id="PF07987"/>
    </source>
</evidence>
<evidence type="ECO:0000313" key="4">
    <source>
        <dbReference type="EMBL" id="RBQ18860.1"/>
    </source>
</evidence>
<dbReference type="PROSITE" id="PS51318">
    <property type="entry name" value="TAT"/>
    <property type="match status" value="1"/>
</dbReference>
<evidence type="ECO:0000256" key="1">
    <source>
        <dbReference type="SAM" id="Phobius"/>
    </source>
</evidence>
<organism evidence="4 5">
    <name type="scientific">Spongiactinospora rosea</name>
    <dbReference type="NCBI Taxonomy" id="2248750"/>
    <lineage>
        <taxon>Bacteria</taxon>
        <taxon>Bacillati</taxon>
        <taxon>Actinomycetota</taxon>
        <taxon>Actinomycetes</taxon>
        <taxon>Streptosporangiales</taxon>
        <taxon>Streptosporangiaceae</taxon>
        <taxon>Spongiactinospora</taxon>
    </lineage>
</organism>
<dbReference type="Gene3D" id="2.60.40.2230">
    <property type="entry name" value="Uncharacterised protein YcnI-like PF07987, DUF1775"/>
    <property type="match status" value="1"/>
</dbReference>
<gene>
    <name evidence="4" type="ORF">DP939_16785</name>
</gene>
<keyword evidence="1" id="KW-1133">Transmembrane helix</keyword>
<evidence type="ECO:0000313" key="5">
    <source>
        <dbReference type="Proteomes" id="UP000253303"/>
    </source>
</evidence>
<dbReference type="AlphaFoldDB" id="A0A366LZ53"/>
<name>A0A366LZ53_9ACTN</name>
<feature type="chain" id="PRO_5016704523" description="YncI copper-binding domain-containing protein" evidence="2">
    <location>
        <begin position="36"/>
        <end position="246"/>
    </location>
</feature>
<dbReference type="OrthoDB" id="9810871at2"/>
<comment type="caution">
    <text evidence="4">The sequence shown here is derived from an EMBL/GenBank/DDBJ whole genome shotgun (WGS) entry which is preliminary data.</text>
</comment>
<dbReference type="InterPro" id="IPR038507">
    <property type="entry name" value="YcnI-like_sf"/>
</dbReference>
<feature type="transmembrane region" description="Helical" evidence="1">
    <location>
        <begin position="221"/>
        <end position="241"/>
    </location>
</feature>
<reference evidence="4 5" key="1">
    <citation type="submission" date="2018-06" db="EMBL/GenBank/DDBJ databases">
        <title>Sphaerisporangium craniellae sp. nov., isolated from a marine sponge in the South China Sea.</title>
        <authorList>
            <person name="Li L."/>
        </authorList>
    </citation>
    <scope>NUCLEOTIDE SEQUENCE [LARGE SCALE GENOMIC DNA]</scope>
    <source>
        <strain evidence="4 5">LHW63015</strain>
    </source>
</reference>
<proteinExistence type="predicted"/>
<dbReference type="Pfam" id="PF07987">
    <property type="entry name" value="DUF1775"/>
    <property type="match status" value="1"/>
</dbReference>
<keyword evidence="5" id="KW-1185">Reference proteome</keyword>
<dbReference type="RefSeq" id="WP_113981643.1">
    <property type="nucleotide sequence ID" value="NZ_QMEY01000006.1"/>
</dbReference>
<evidence type="ECO:0000256" key="2">
    <source>
        <dbReference type="SAM" id="SignalP"/>
    </source>
</evidence>
<keyword evidence="1" id="KW-0472">Membrane</keyword>
<keyword evidence="2" id="KW-0732">Signal</keyword>
<protein>
    <recommendedName>
        <fullName evidence="3">YncI copper-binding domain-containing protein</fullName>
    </recommendedName>
</protein>
<dbReference type="InterPro" id="IPR006311">
    <property type="entry name" value="TAT_signal"/>
</dbReference>